<comment type="similarity">
    <text evidence="1">Belongs to the peptidase M10A family.</text>
</comment>
<keyword evidence="6" id="KW-0106">Calcium</keyword>
<dbReference type="GO" id="GO:0005615">
    <property type="term" value="C:extracellular space"/>
    <property type="evidence" value="ECO:0007669"/>
    <property type="project" value="TreeGrafter"/>
</dbReference>
<keyword evidence="4" id="KW-0378">Hydrolase</keyword>
<keyword evidence="9" id="KW-1185">Reference proteome</keyword>
<dbReference type="OrthoDB" id="406838at2759"/>
<feature type="binding site" evidence="6">
    <location>
        <position position="126"/>
    </location>
    <ligand>
        <name>Ca(2+)</name>
        <dbReference type="ChEBI" id="CHEBI:29108"/>
        <label>3</label>
    </ligand>
</feature>
<feature type="binding site" evidence="6">
    <location>
        <position position="121"/>
    </location>
    <ligand>
        <name>Zn(2+)</name>
        <dbReference type="ChEBI" id="CHEBI:29105"/>
        <label>1</label>
    </ligand>
</feature>
<feature type="binding site" evidence="6">
    <location>
        <position position="124"/>
    </location>
    <ligand>
        <name>Ca(2+)</name>
        <dbReference type="ChEBI" id="CHEBI:29108"/>
        <label>1</label>
    </ligand>
</feature>
<evidence type="ECO:0000256" key="4">
    <source>
        <dbReference type="ARBA" id="ARBA00022801"/>
    </source>
</evidence>
<dbReference type="GO" id="GO:0031012">
    <property type="term" value="C:extracellular matrix"/>
    <property type="evidence" value="ECO:0007669"/>
    <property type="project" value="InterPro"/>
</dbReference>
<dbReference type="Pfam" id="PF00413">
    <property type="entry name" value="Peptidase_M10"/>
    <property type="match status" value="1"/>
</dbReference>
<feature type="domain" description="Peptidase metallopeptidase" evidence="7">
    <location>
        <begin position="28"/>
        <end position="133"/>
    </location>
</feature>
<evidence type="ECO:0000256" key="3">
    <source>
        <dbReference type="ARBA" id="ARBA00022723"/>
    </source>
</evidence>
<dbReference type="InterPro" id="IPR024079">
    <property type="entry name" value="MetalloPept_cat_dom_sf"/>
</dbReference>
<feature type="binding site" description="in inhibited form" evidence="6">
    <location>
        <position position="6"/>
    </location>
    <ligand>
        <name>Zn(2+)</name>
        <dbReference type="ChEBI" id="CHEBI:29105"/>
        <label>2</label>
        <note>catalytic</note>
    </ligand>
</feature>
<sequence length="133" mass="15403">MKKRRCSLPDIIGTSEIMRRRRKRYALAGTVWKKKLLTWRVNSYSQRSQIHADTVRQLLMSAFQVWSRASLLQFKEVSGEADIVIDFSRSNHGDGYPFDGPEGTLAHAFFPGDHHISGNTHFDDDETWTYNDK</sequence>
<gene>
    <name evidence="8" type="ORF">scyTo_0023801</name>
</gene>
<evidence type="ECO:0000256" key="1">
    <source>
        <dbReference type="ARBA" id="ARBA00010370"/>
    </source>
</evidence>
<evidence type="ECO:0000256" key="5">
    <source>
        <dbReference type="ARBA" id="ARBA00022833"/>
    </source>
</evidence>
<dbReference type="GO" id="GO:0004222">
    <property type="term" value="F:metalloendopeptidase activity"/>
    <property type="evidence" value="ECO:0007669"/>
    <property type="project" value="InterPro"/>
</dbReference>
<name>A0A401QC49_SCYTO</name>
<feature type="binding site" evidence="6">
    <location>
        <position position="82"/>
    </location>
    <ligand>
        <name>Ca(2+)</name>
        <dbReference type="ChEBI" id="CHEBI:29108"/>
        <label>2</label>
    </ligand>
</feature>
<dbReference type="Gene3D" id="3.40.390.10">
    <property type="entry name" value="Collagenase (Catalytic Domain)"/>
    <property type="match status" value="1"/>
</dbReference>
<dbReference type="AlphaFoldDB" id="A0A401QC49"/>
<dbReference type="InterPro" id="IPR021190">
    <property type="entry name" value="Pept_M10A"/>
</dbReference>
<dbReference type="Proteomes" id="UP000288216">
    <property type="component" value="Unassembled WGS sequence"/>
</dbReference>
<evidence type="ECO:0000259" key="7">
    <source>
        <dbReference type="SMART" id="SM00235"/>
    </source>
</evidence>
<dbReference type="GO" id="GO:0030574">
    <property type="term" value="P:collagen catabolic process"/>
    <property type="evidence" value="ECO:0007669"/>
    <property type="project" value="TreeGrafter"/>
</dbReference>
<evidence type="ECO:0000313" key="8">
    <source>
        <dbReference type="EMBL" id="GCB82975.1"/>
    </source>
</evidence>
<dbReference type="OMA" id="DMEETWI"/>
<evidence type="ECO:0000313" key="9">
    <source>
        <dbReference type="Proteomes" id="UP000288216"/>
    </source>
</evidence>
<evidence type="ECO:0000256" key="2">
    <source>
        <dbReference type="ARBA" id="ARBA00022670"/>
    </source>
</evidence>
<organism evidence="8 9">
    <name type="scientific">Scyliorhinus torazame</name>
    <name type="common">Cloudy catshark</name>
    <name type="synonym">Catulus torazame</name>
    <dbReference type="NCBI Taxonomy" id="75743"/>
    <lineage>
        <taxon>Eukaryota</taxon>
        <taxon>Metazoa</taxon>
        <taxon>Chordata</taxon>
        <taxon>Craniata</taxon>
        <taxon>Vertebrata</taxon>
        <taxon>Chondrichthyes</taxon>
        <taxon>Elasmobranchii</taxon>
        <taxon>Galeomorphii</taxon>
        <taxon>Galeoidea</taxon>
        <taxon>Carcharhiniformes</taxon>
        <taxon>Scyliorhinidae</taxon>
        <taxon>Scyliorhinus</taxon>
    </lineage>
</organism>
<dbReference type="GO" id="GO:0006508">
    <property type="term" value="P:proteolysis"/>
    <property type="evidence" value="ECO:0007669"/>
    <property type="project" value="UniProtKB-KW"/>
</dbReference>
<dbReference type="GO" id="GO:0005886">
    <property type="term" value="C:plasma membrane"/>
    <property type="evidence" value="ECO:0007669"/>
    <property type="project" value="TreeGrafter"/>
</dbReference>
<proteinExistence type="inferred from homology"/>
<comment type="caution">
    <text evidence="8">The sequence shown here is derived from an EMBL/GenBank/DDBJ whole genome shotgun (WGS) entry which is preliminary data.</text>
</comment>
<dbReference type="GO" id="GO:0008270">
    <property type="term" value="F:zinc ion binding"/>
    <property type="evidence" value="ECO:0007669"/>
    <property type="project" value="InterPro"/>
</dbReference>
<dbReference type="EMBL" id="BFAA01034049">
    <property type="protein sequence ID" value="GCB82975.1"/>
    <property type="molecule type" value="Genomic_DNA"/>
</dbReference>
<dbReference type="GO" id="GO:0030198">
    <property type="term" value="P:extracellular matrix organization"/>
    <property type="evidence" value="ECO:0007669"/>
    <property type="project" value="TreeGrafter"/>
</dbReference>
<comment type="cofactor">
    <cofactor evidence="6">
        <name>Ca(2+)</name>
        <dbReference type="ChEBI" id="CHEBI:29108"/>
    </cofactor>
    <text evidence="6">Can bind about 5 Ca(2+) ions per subunit.</text>
</comment>
<feature type="binding site" evidence="6">
    <location>
        <position position="94"/>
    </location>
    <ligand>
        <name>Zn(2+)</name>
        <dbReference type="ChEBI" id="CHEBI:29105"/>
        <label>1</label>
    </ligand>
</feature>
<protein>
    <recommendedName>
        <fullName evidence="7">Peptidase metallopeptidase domain-containing protein</fullName>
    </recommendedName>
</protein>
<comment type="cofactor">
    <cofactor evidence="6">
        <name>Zn(2+)</name>
        <dbReference type="ChEBI" id="CHEBI:29105"/>
    </cofactor>
    <text evidence="6">Binds 2 Zn(2+) ions per subunit.</text>
</comment>
<dbReference type="STRING" id="75743.A0A401QC49"/>
<feature type="binding site" evidence="6">
    <location>
        <position position="123"/>
    </location>
    <ligand>
        <name>Ca(2+)</name>
        <dbReference type="ChEBI" id="CHEBI:29108"/>
        <label>3</label>
    </ligand>
</feature>
<keyword evidence="3 6" id="KW-0479">Metal-binding</keyword>
<dbReference type="InterPro" id="IPR001818">
    <property type="entry name" value="Pept_M10_metallopeptidase"/>
</dbReference>
<feature type="binding site" evidence="6">
    <location>
        <position position="100"/>
    </location>
    <ligand>
        <name>Ca(2+)</name>
        <dbReference type="ChEBI" id="CHEBI:29108"/>
        <label>3</label>
    </ligand>
</feature>
<feature type="binding site" evidence="6">
    <location>
        <position position="126"/>
    </location>
    <ligand>
        <name>Ca(2+)</name>
        <dbReference type="ChEBI" id="CHEBI:29108"/>
        <label>1</label>
    </ligand>
</feature>
<feature type="binding site" evidence="6">
    <location>
        <position position="92"/>
    </location>
    <ligand>
        <name>Zn(2+)</name>
        <dbReference type="ChEBI" id="CHEBI:29105"/>
        <label>1</label>
    </ligand>
</feature>
<feature type="binding site" evidence="6">
    <location>
        <position position="99"/>
    </location>
    <ligand>
        <name>Ca(2+)</name>
        <dbReference type="ChEBI" id="CHEBI:29108"/>
        <label>3</label>
    </ligand>
</feature>
<dbReference type="PRINTS" id="PR00138">
    <property type="entry name" value="MATRIXIN"/>
</dbReference>
<evidence type="ECO:0000256" key="6">
    <source>
        <dbReference type="PIRSR" id="PIRSR621190-2"/>
    </source>
</evidence>
<dbReference type="SUPFAM" id="SSF55486">
    <property type="entry name" value="Metalloproteases ('zincins'), catalytic domain"/>
    <property type="match status" value="1"/>
</dbReference>
<feature type="non-terminal residue" evidence="8">
    <location>
        <position position="133"/>
    </location>
</feature>
<accession>A0A401QC49</accession>
<dbReference type="PANTHER" id="PTHR10201">
    <property type="entry name" value="MATRIX METALLOPROTEINASE"/>
    <property type="match status" value="1"/>
</dbReference>
<dbReference type="InterPro" id="IPR006026">
    <property type="entry name" value="Peptidase_Metallo"/>
</dbReference>
<feature type="binding site" evidence="6">
    <location>
        <position position="107"/>
    </location>
    <ligand>
        <name>Zn(2+)</name>
        <dbReference type="ChEBI" id="CHEBI:29105"/>
        <label>1</label>
    </ligand>
</feature>
<dbReference type="PANTHER" id="PTHR10201:SF142">
    <property type="entry name" value="MATRIX METALLOPROTEINASE-25"/>
    <property type="match status" value="1"/>
</dbReference>
<keyword evidence="2" id="KW-0645">Protease</keyword>
<dbReference type="SMART" id="SM00235">
    <property type="entry name" value="ZnMc"/>
    <property type="match status" value="1"/>
</dbReference>
<keyword evidence="5 6" id="KW-0862">Zinc</keyword>
<reference evidence="8 9" key="1">
    <citation type="journal article" date="2018" name="Nat. Ecol. Evol.">
        <title>Shark genomes provide insights into elasmobranch evolution and the origin of vertebrates.</title>
        <authorList>
            <person name="Hara Y"/>
            <person name="Yamaguchi K"/>
            <person name="Onimaru K"/>
            <person name="Kadota M"/>
            <person name="Koyanagi M"/>
            <person name="Keeley SD"/>
            <person name="Tatsumi K"/>
            <person name="Tanaka K"/>
            <person name="Motone F"/>
            <person name="Kageyama Y"/>
            <person name="Nozu R"/>
            <person name="Adachi N"/>
            <person name="Nishimura O"/>
            <person name="Nakagawa R"/>
            <person name="Tanegashima C"/>
            <person name="Kiyatake I"/>
            <person name="Matsumoto R"/>
            <person name="Murakumo K"/>
            <person name="Nishida K"/>
            <person name="Terakita A"/>
            <person name="Kuratani S"/>
            <person name="Sato K"/>
            <person name="Hyodo S Kuraku.S."/>
        </authorList>
    </citation>
    <scope>NUCLEOTIDE SEQUENCE [LARGE SCALE GENOMIC DNA]</scope>
</reference>